<dbReference type="EMBL" id="AFWV01000009">
    <property type="protein sequence ID" value="EGV17777.1"/>
    <property type="molecule type" value="Genomic_DNA"/>
</dbReference>
<evidence type="ECO:0000313" key="4">
    <source>
        <dbReference type="Proteomes" id="UP000005459"/>
    </source>
</evidence>
<dbReference type="InterPro" id="IPR058637">
    <property type="entry name" value="YknX-like_C"/>
</dbReference>
<name>F9UD33_9GAMM</name>
<dbReference type="AlphaFoldDB" id="F9UD33"/>
<dbReference type="STRING" id="768671.ThimaDRAFT_2836"/>
<dbReference type="PANTHER" id="PTHR30469:SF15">
    <property type="entry name" value="HLYD FAMILY OF SECRETION PROTEINS"/>
    <property type="match status" value="1"/>
</dbReference>
<dbReference type="Proteomes" id="UP000005459">
    <property type="component" value="Unassembled WGS sequence"/>
</dbReference>
<dbReference type="OrthoDB" id="9791520at2"/>
<keyword evidence="4" id="KW-1185">Reference proteome</keyword>
<protein>
    <submittedName>
        <fullName evidence="3">Efflux transporter, RND family, MFP subunit</fullName>
    </submittedName>
</protein>
<reference evidence="3 4" key="1">
    <citation type="submission" date="2011-06" db="EMBL/GenBank/DDBJ databases">
        <title>The draft genome of Thiocapsa marina 5811.</title>
        <authorList>
            <consortium name="US DOE Joint Genome Institute (JGI-PGF)"/>
            <person name="Lucas S."/>
            <person name="Han J."/>
            <person name="Cheng J.-F."/>
            <person name="Goodwin L."/>
            <person name="Pitluck S."/>
            <person name="Peters L."/>
            <person name="Land M.L."/>
            <person name="Hauser L."/>
            <person name="Vogl K."/>
            <person name="Liu Z."/>
            <person name="Imhoff J."/>
            <person name="Thiel V."/>
            <person name="Frigaard N.-U."/>
            <person name="Bryant D."/>
            <person name="Woyke T.J."/>
        </authorList>
    </citation>
    <scope>NUCLEOTIDE SEQUENCE [LARGE SCALE GENOMIC DNA]</scope>
    <source>
        <strain evidence="3 4">5811</strain>
    </source>
</reference>
<accession>F9UD33</accession>
<dbReference type="GO" id="GO:0015562">
    <property type="term" value="F:efflux transmembrane transporter activity"/>
    <property type="evidence" value="ECO:0007669"/>
    <property type="project" value="TreeGrafter"/>
</dbReference>
<dbReference type="Gene3D" id="2.40.50.100">
    <property type="match status" value="1"/>
</dbReference>
<proteinExistence type="predicted"/>
<dbReference type="PANTHER" id="PTHR30469">
    <property type="entry name" value="MULTIDRUG RESISTANCE PROTEIN MDTA"/>
    <property type="match status" value="1"/>
</dbReference>
<feature type="domain" description="YknX-like C-terminal permuted SH3-like" evidence="2">
    <location>
        <begin position="328"/>
        <end position="395"/>
    </location>
</feature>
<dbReference type="SUPFAM" id="SSF111369">
    <property type="entry name" value="HlyD-like secretion proteins"/>
    <property type="match status" value="1"/>
</dbReference>
<evidence type="ECO:0000313" key="3">
    <source>
        <dbReference type="EMBL" id="EGV17777.1"/>
    </source>
</evidence>
<dbReference type="RefSeq" id="WP_007193708.1">
    <property type="nucleotide sequence ID" value="NZ_AFWV01000009.1"/>
</dbReference>
<dbReference type="Gene3D" id="2.40.420.20">
    <property type="match status" value="1"/>
</dbReference>
<dbReference type="GO" id="GO:1990281">
    <property type="term" value="C:efflux pump complex"/>
    <property type="evidence" value="ECO:0007669"/>
    <property type="project" value="TreeGrafter"/>
</dbReference>
<dbReference type="Gene3D" id="2.40.30.170">
    <property type="match status" value="1"/>
</dbReference>
<evidence type="ECO:0000256" key="1">
    <source>
        <dbReference type="SAM" id="Coils"/>
    </source>
</evidence>
<dbReference type="eggNOG" id="COG0845">
    <property type="taxonomic scope" value="Bacteria"/>
</dbReference>
<evidence type="ECO:0000259" key="2">
    <source>
        <dbReference type="Pfam" id="PF25989"/>
    </source>
</evidence>
<keyword evidence="1" id="KW-0175">Coiled coil</keyword>
<organism evidence="3 4">
    <name type="scientific">Thiocapsa marina 5811</name>
    <dbReference type="NCBI Taxonomy" id="768671"/>
    <lineage>
        <taxon>Bacteria</taxon>
        <taxon>Pseudomonadati</taxon>
        <taxon>Pseudomonadota</taxon>
        <taxon>Gammaproteobacteria</taxon>
        <taxon>Chromatiales</taxon>
        <taxon>Chromatiaceae</taxon>
        <taxon>Thiocapsa</taxon>
    </lineage>
</organism>
<dbReference type="Pfam" id="PF25989">
    <property type="entry name" value="YknX_C"/>
    <property type="match status" value="1"/>
</dbReference>
<gene>
    <name evidence="3" type="ORF">ThimaDRAFT_2836</name>
</gene>
<sequence length="402" mass="44406">MSLSKKLITGIIGLTLLGLLVLALMPSPVPVSATLVRQGVFIESVEDEGRTRLRDIYTVSAPISGYLRRVELEPGDAVAADQVLFELEPLPAPALDPRSRGQAREALAAAQAHLEEAEANLAARRTQYELARTEYDRSETLHRRQLISSEERGRRLAQRDAAEAAEQAARHAVEVAQFELKSARALVEIADGKRAPGDHPVLGVRSPIEGVVTQRHRCCEGPVQSGEAVLEIGDLDALEVQVDLLSVDAVRVRPGMRVILERWGGEDTLEGRVRLVEPAGFEKISALGVEEQRVPVWVEIVTPRDRWRHLGDGYRVEARFILWEGEDVVQVPTSALFRHRDRWAVFVADQGRARLRSVEVGRRSGLWTQITGGLEPGEIVVTHPGDRVHDGARIAAEIRPYA</sequence>
<dbReference type="Gene3D" id="1.10.287.470">
    <property type="entry name" value="Helix hairpin bin"/>
    <property type="match status" value="1"/>
</dbReference>
<feature type="coiled-coil region" evidence="1">
    <location>
        <begin position="100"/>
        <end position="134"/>
    </location>
</feature>